<organism evidence="1 2">
    <name type="scientific">Nonomuraea maritima</name>
    <dbReference type="NCBI Taxonomy" id="683260"/>
    <lineage>
        <taxon>Bacteria</taxon>
        <taxon>Bacillati</taxon>
        <taxon>Actinomycetota</taxon>
        <taxon>Actinomycetes</taxon>
        <taxon>Streptosporangiales</taxon>
        <taxon>Streptosporangiaceae</taxon>
        <taxon>Nonomuraea</taxon>
    </lineage>
</organism>
<proteinExistence type="predicted"/>
<dbReference type="Proteomes" id="UP000198683">
    <property type="component" value="Unassembled WGS sequence"/>
</dbReference>
<dbReference type="AlphaFoldDB" id="A0A1G9EIW4"/>
<sequence>MTAAIQAEGLVKTYGEVTAPDGVDLSGWNLVPVSVPPVTRLYGRSAR</sequence>
<gene>
    <name evidence="1" type="ORF">SAMN05421874_1114</name>
</gene>
<accession>A0A1G9EIW4</accession>
<dbReference type="EMBL" id="FNFB01000011">
    <property type="protein sequence ID" value="SDK76102.1"/>
    <property type="molecule type" value="Genomic_DNA"/>
</dbReference>
<protein>
    <submittedName>
        <fullName evidence="1">Uncharacterized protein</fullName>
    </submittedName>
</protein>
<name>A0A1G9EIW4_9ACTN</name>
<dbReference type="STRING" id="683260.SAMN05421874_1114"/>
<evidence type="ECO:0000313" key="2">
    <source>
        <dbReference type="Proteomes" id="UP000198683"/>
    </source>
</evidence>
<dbReference type="RefSeq" id="WP_176903174.1">
    <property type="nucleotide sequence ID" value="NZ_FNFB01000011.1"/>
</dbReference>
<evidence type="ECO:0000313" key="1">
    <source>
        <dbReference type="EMBL" id="SDK76102.1"/>
    </source>
</evidence>
<keyword evidence="2" id="KW-1185">Reference proteome</keyword>
<reference evidence="1 2" key="1">
    <citation type="submission" date="2016-10" db="EMBL/GenBank/DDBJ databases">
        <authorList>
            <person name="de Groot N.N."/>
        </authorList>
    </citation>
    <scope>NUCLEOTIDE SEQUENCE [LARGE SCALE GENOMIC DNA]</scope>
    <source>
        <strain evidence="1 2">CGMCC 4.5681</strain>
    </source>
</reference>